<dbReference type="PANTHER" id="PTHR13943:SF31">
    <property type="entry name" value="PHOSPHOLIPASE A AND ACYLTRANSFERASE 3"/>
    <property type="match status" value="1"/>
</dbReference>
<keyword evidence="4" id="KW-0443">Lipid metabolism</keyword>
<sequence length="168" mass="18316">MPKPGDLIEIDRGIYKHWALYMGDGYVIHIVPPSEIAGAGVCSLMSVAHNRATVQLDLLETVAGKDSHRVKNLLDSEYVPRDIDEILMEAKSMVGRVLRYDIVSCNCEHFVTNLRYGKPESRQVRNALYGLGAGAAAAGGMLLGVLAAAAIRSGNKEKKTEGHRPSHY</sequence>
<dbReference type="Gene3D" id="3.90.1720.10">
    <property type="entry name" value="endopeptidase domain like (from Nostoc punctiforme)"/>
    <property type="match status" value="1"/>
</dbReference>
<dbReference type="PROSITE" id="PS51934">
    <property type="entry name" value="LRAT"/>
    <property type="match status" value="1"/>
</dbReference>
<dbReference type="GO" id="GO:0008970">
    <property type="term" value="F:phospholipase A1 activity"/>
    <property type="evidence" value="ECO:0007669"/>
    <property type="project" value="TreeGrafter"/>
</dbReference>
<evidence type="ECO:0000256" key="5">
    <source>
        <dbReference type="SAM" id="Phobius"/>
    </source>
</evidence>
<evidence type="ECO:0000313" key="7">
    <source>
        <dbReference type="EMBL" id="KAG7462621.1"/>
    </source>
</evidence>
<evidence type="ECO:0000256" key="4">
    <source>
        <dbReference type="ARBA" id="ARBA00023098"/>
    </source>
</evidence>
<dbReference type="Pfam" id="PF04970">
    <property type="entry name" value="LRAT"/>
    <property type="match status" value="1"/>
</dbReference>
<dbReference type="InterPro" id="IPR007053">
    <property type="entry name" value="LRAT_dom"/>
</dbReference>
<name>A0A9D3PL55_MEGAT</name>
<keyword evidence="8" id="KW-1185">Reference proteome</keyword>
<dbReference type="GO" id="GO:0004623">
    <property type="term" value="F:phospholipase A2 activity"/>
    <property type="evidence" value="ECO:0007669"/>
    <property type="project" value="TreeGrafter"/>
</dbReference>
<comment type="caution">
    <text evidence="7">The sequence shown here is derived from an EMBL/GenBank/DDBJ whole genome shotgun (WGS) entry which is preliminary data.</text>
</comment>
<evidence type="ECO:0000259" key="6">
    <source>
        <dbReference type="PROSITE" id="PS51934"/>
    </source>
</evidence>
<feature type="transmembrane region" description="Helical" evidence="5">
    <location>
        <begin position="128"/>
        <end position="151"/>
    </location>
</feature>
<protein>
    <recommendedName>
        <fullName evidence="6">LRAT domain-containing protein</fullName>
    </recommendedName>
</protein>
<evidence type="ECO:0000256" key="3">
    <source>
        <dbReference type="ARBA" id="ARBA00022801"/>
    </source>
</evidence>
<dbReference type="AlphaFoldDB" id="A0A9D3PL55"/>
<reference evidence="7" key="1">
    <citation type="submission" date="2021-01" db="EMBL/GenBank/DDBJ databases">
        <authorList>
            <person name="Zahm M."/>
            <person name="Roques C."/>
            <person name="Cabau C."/>
            <person name="Klopp C."/>
            <person name="Donnadieu C."/>
            <person name="Jouanno E."/>
            <person name="Lampietro C."/>
            <person name="Louis A."/>
            <person name="Herpin A."/>
            <person name="Echchiki A."/>
            <person name="Berthelot C."/>
            <person name="Parey E."/>
            <person name="Roest-Crollius H."/>
            <person name="Braasch I."/>
            <person name="Postlethwait J."/>
            <person name="Bobe J."/>
            <person name="Montfort J."/>
            <person name="Bouchez O."/>
            <person name="Begum T."/>
            <person name="Mejri S."/>
            <person name="Adams A."/>
            <person name="Chen W.-J."/>
            <person name="Guiguen Y."/>
        </authorList>
    </citation>
    <scope>NUCLEOTIDE SEQUENCE</scope>
    <source>
        <strain evidence="7">YG-15Mar2019-1</strain>
        <tissue evidence="7">Brain</tissue>
    </source>
</reference>
<evidence type="ECO:0000256" key="1">
    <source>
        <dbReference type="ARBA" id="ARBA00007824"/>
    </source>
</evidence>
<dbReference type="OrthoDB" id="421951at2759"/>
<dbReference type="PANTHER" id="PTHR13943">
    <property type="entry name" value="HRAS-LIKE SUPPRESSOR - RELATED"/>
    <property type="match status" value="1"/>
</dbReference>
<keyword evidence="5" id="KW-1133">Transmembrane helix</keyword>
<dbReference type="EMBL" id="JAFDVH010000016">
    <property type="protein sequence ID" value="KAG7462621.1"/>
    <property type="molecule type" value="Genomic_DNA"/>
</dbReference>
<keyword evidence="5" id="KW-0812">Transmembrane</keyword>
<proteinExistence type="inferred from homology"/>
<evidence type="ECO:0000313" key="8">
    <source>
        <dbReference type="Proteomes" id="UP001046870"/>
    </source>
</evidence>
<dbReference type="InterPro" id="IPR051496">
    <property type="entry name" value="H-rev107_PLA/AT"/>
</dbReference>
<keyword evidence="2" id="KW-0808">Transferase</keyword>
<dbReference type="GO" id="GO:0005737">
    <property type="term" value="C:cytoplasm"/>
    <property type="evidence" value="ECO:0007669"/>
    <property type="project" value="TreeGrafter"/>
</dbReference>
<comment type="similarity">
    <text evidence="1">Belongs to the H-rev107 family.</text>
</comment>
<accession>A0A9D3PL55</accession>
<dbReference type="GO" id="GO:0016410">
    <property type="term" value="F:N-acyltransferase activity"/>
    <property type="evidence" value="ECO:0007669"/>
    <property type="project" value="TreeGrafter"/>
</dbReference>
<keyword evidence="3" id="KW-0378">Hydrolase</keyword>
<evidence type="ECO:0000256" key="2">
    <source>
        <dbReference type="ARBA" id="ARBA00022679"/>
    </source>
</evidence>
<dbReference type="Proteomes" id="UP001046870">
    <property type="component" value="Chromosome 16"/>
</dbReference>
<keyword evidence="5" id="KW-0472">Membrane</keyword>
<gene>
    <name evidence="7" type="ORF">MATL_G00186690</name>
</gene>
<feature type="domain" description="LRAT" evidence="6">
    <location>
        <begin position="7"/>
        <end position="123"/>
    </location>
</feature>
<dbReference type="GO" id="GO:0070292">
    <property type="term" value="P:N-acylphosphatidylethanolamine metabolic process"/>
    <property type="evidence" value="ECO:0007669"/>
    <property type="project" value="TreeGrafter"/>
</dbReference>
<organism evidence="7 8">
    <name type="scientific">Megalops atlanticus</name>
    <name type="common">Tarpon</name>
    <name type="synonym">Clupea gigantea</name>
    <dbReference type="NCBI Taxonomy" id="7932"/>
    <lineage>
        <taxon>Eukaryota</taxon>
        <taxon>Metazoa</taxon>
        <taxon>Chordata</taxon>
        <taxon>Craniata</taxon>
        <taxon>Vertebrata</taxon>
        <taxon>Euteleostomi</taxon>
        <taxon>Actinopterygii</taxon>
        <taxon>Neopterygii</taxon>
        <taxon>Teleostei</taxon>
        <taxon>Elopiformes</taxon>
        <taxon>Megalopidae</taxon>
        <taxon>Megalops</taxon>
    </lineage>
</organism>